<reference evidence="3" key="2">
    <citation type="submission" date="2011-02" db="EMBL/GenBank/DDBJ databases">
        <title>The complete genome of Syntrophobotulus glycolicus DSM 8271.</title>
        <authorList>
            <person name="Lucas S."/>
            <person name="Copeland A."/>
            <person name="Lapidus A."/>
            <person name="Bruce D."/>
            <person name="Goodwin L."/>
            <person name="Pitluck S."/>
            <person name="Kyrpides N."/>
            <person name="Mavromatis K."/>
            <person name="Pagani I."/>
            <person name="Ivanova N."/>
            <person name="Mikhailova N."/>
            <person name="Chertkov O."/>
            <person name="Held B."/>
            <person name="Detter J.C."/>
            <person name="Tapia R."/>
            <person name="Han C."/>
            <person name="Land M."/>
            <person name="Hauser L."/>
            <person name="Markowitz V."/>
            <person name="Cheng J.-F."/>
            <person name="Hugenholtz P."/>
            <person name="Woyke T."/>
            <person name="Wu D."/>
            <person name="Spring S."/>
            <person name="Schroeder M."/>
            <person name="Brambilla E."/>
            <person name="Klenk H.-P."/>
            <person name="Eisen J.A."/>
        </authorList>
    </citation>
    <scope>NUCLEOTIDE SEQUENCE [LARGE SCALE GENOMIC DNA]</scope>
    <source>
        <strain evidence="3">DSM 8271 / FlGlyR</strain>
    </source>
</reference>
<keyword evidence="1" id="KW-0472">Membrane</keyword>
<feature type="transmembrane region" description="Helical" evidence="1">
    <location>
        <begin position="12"/>
        <end position="32"/>
    </location>
</feature>
<keyword evidence="1" id="KW-0812">Transmembrane</keyword>
<keyword evidence="1" id="KW-1133">Transmembrane helix</keyword>
<evidence type="ECO:0008006" key="4">
    <source>
        <dbReference type="Google" id="ProtNLM"/>
    </source>
</evidence>
<keyword evidence="3" id="KW-1185">Reference proteome</keyword>
<name>F0T0T8_SYNGF</name>
<dbReference type="Proteomes" id="UP000007488">
    <property type="component" value="Chromosome"/>
</dbReference>
<dbReference type="HOGENOM" id="CLU_1905727_0_0_9"/>
<dbReference type="STRING" id="645991.Sgly_1931"/>
<reference evidence="2 3" key="1">
    <citation type="journal article" date="2011" name="Stand. Genomic Sci.">
        <title>Complete genome sequence of Syntrophobotulus glycolicus type strain (FlGlyR).</title>
        <authorList>
            <person name="Han C."/>
            <person name="Mwirichia R."/>
            <person name="Chertkov O."/>
            <person name="Held B."/>
            <person name="Lapidus A."/>
            <person name="Nolan M."/>
            <person name="Lucas S."/>
            <person name="Hammon N."/>
            <person name="Deshpande S."/>
            <person name="Cheng J.F."/>
            <person name="Tapia R."/>
            <person name="Goodwin L."/>
            <person name="Pitluck S."/>
            <person name="Huntemann M."/>
            <person name="Liolios K."/>
            <person name="Ivanova N."/>
            <person name="Pagani I."/>
            <person name="Mavromatis K."/>
            <person name="Ovchinikova G."/>
            <person name="Pati A."/>
            <person name="Chen A."/>
            <person name="Palaniappan K."/>
            <person name="Land M."/>
            <person name="Hauser L."/>
            <person name="Brambilla E.M."/>
            <person name="Rohde M."/>
            <person name="Spring S."/>
            <person name="Sikorski J."/>
            <person name="Goker M."/>
            <person name="Woyke T."/>
            <person name="Bristow J."/>
            <person name="Eisen J.A."/>
            <person name="Markowitz V."/>
            <person name="Hugenholtz P."/>
            <person name="Kyrpides N.C."/>
            <person name="Klenk H.P."/>
            <person name="Detter J.C."/>
        </authorList>
    </citation>
    <scope>NUCLEOTIDE SEQUENCE [LARGE SCALE GENOMIC DNA]</scope>
    <source>
        <strain evidence="3">DSM 8271 / FlGlyR</strain>
    </source>
</reference>
<proteinExistence type="predicted"/>
<protein>
    <recommendedName>
        <fullName evidence="4">Type II secretion system protein</fullName>
    </recommendedName>
</protein>
<sequence>MKTEKNIDEKGYIYLEILVGLIVLTVGIYLCIELNNDVVRREAENENYLKAIQIGSDSMEELIADFKENPELIPKYLEGELSERIEQRFERKISLEKDSRKNLLNIKMVIRWKERDEMRDYLLVSSILDATNR</sequence>
<evidence type="ECO:0000256" key="1">
    <source>
        <dbReference type="SAM" id="Phobius"/>
    </source>
</evidence>
<accession>F0T0T8</accession>
<organism evidence="2 3">
    <name type="scientific">Syntrophobotulus glycolicus (strain DSM 8271 / FlGlyR)</name>
    <dbReference type="NCBI Taxonomy" id="645991"/>
    <lineage>
        <taxon>Bacteria</taxon>
        <taxon>Bacillati</taxon>
        <taxon>Bacillota</taxon>
        <taxon>Clostridia</taxon>
        <taxon>Eubacteriales</taxon>
        <taxon>Desulfitobacteriaceae</taxon>
        <taxon>Syntrophobotulus</taxon>
    </lineage>
</organism>
<dbReference type="AlphaFoldDB" id="F0T0T8"/>
<dbReference type="eggNOG" id="COG4967">
    <property type="taxonomic scope" value="Bacteria"/>
</dbReference>
<evidence type="ECO:0000313" key="3">
    <source>
        <dbReference type="Proteomes" id="UP000007488"/>
    </source>
</evidence>
<dbReference type="KEGG" id="sgy:Sgly_1931"/>
<dbReference type="RefSeq" id="WP_013625095.1">
    <property type="nucleotide sequence ID" value="NC_015172.1"/>
</dbReference>
<dbReference type="EMBL" id="CP002547">
    <property type="protein sequence ID" value="ADY56227.1"/>
    <property type="molecule type" value="Genomic_DNA"/>
</dbReference>
<evidence type="ECO:0000313" key="2">
    <source>
        <dbReference type="EMBL" id="ADY56227.1"/>
    </source>
</evidence>
<gene>
    <name evidence="2" type="ordered locus">Sgly_1931</name>
</gene>